<sequence length="159" mass="17125">MTALMTAINRNNLPLVEELIQNGADVNELDGNQDAPLVMAAYKGYDKIVKALLEAGADVTAVDPGMKATALHAAAYAGRTDAAKLLIEHNIDINKQGPYNGYTALHDAIWQDNIDIVKLLLAANANLNLLSHDGQSPLEFAKAKKRKEIIALIQNKLIG</sequence>
<gene>
    <name evidence="4" type="ORF">GK108_02020</name>
</gene>
<evidence type="ECO:0000313" key="4">
    <source>
        <dbReference type="EMBL" id="NDU93636.1"/>
    </source>
</evidence>
<proteinExistence type="predicted"/>
<dbReference type="SMART" id="SM00248">
    <property type="entry name" value="ANK"/>
    <property type="match status" value="4"/>
</dbReference>
<dbReference type="GO" id="GO:0085020">
    <property type="term" value="P:protein K6-linked ubiquitination"/>
    <property type="evidence" value="ECO:0007669"/>
    <property type="project" value="TreeGrafter"/>
</dbReference>
<dbReference type="PANTHER" id="PTHR24171:SF8">
    <property type="entry name" value="BRCA1-ASSOCIATED RING DOMAIN PROTEIN 1"/>
    <property type="match status" value="1"/>
</dbReference>
<evidence type="ECO:0000256" key="2">
    <source>
        <dbReference type="ARBA" id="ARBA00023043"/>
    </source>
</evidence>
<feature type="repeat" description="ANK" evidence="3">
    <location>
        <begin position="100"/>
        <end position="132"/>
    </location>
</feature>
<dbReference type="AlphaFoldDB" id="A0A6L9KZF8"/>
<dbReference type="Gene3D" id="1.25.40.20">
    <property type="entry name" value="Ankyrin repeat-containing domain"/>
    <property type="match status" value="2"/>
</dbReference>
<dbReference type="InterPro" id="IPR002110">
    <property type="entry name" value="Ankyrin_rpt"/>
</dbReference>
<dbReference type="PROSITE" id="PS50297">
    <property type="entry name" value="ANK_REP_REGION"/>
    <property type="match status" value="4"/>
</dbReference>
<dbReference type="InterPro" id="IPR036770">
    <property type="entry name" value="Ankyrin_rpt-contain_sf"/>
</dbReference>
<evidence type="ECO:0000256" key="3">
    <source>
        <dbReference type="PROSITE-ProRule" id="PRU00023"/>
    </source>
</evidence>
<organism evidence="4 5">
    <name type="scientific">Spirosoma terrae</name>
    <dbReference type="NCBI Taxonomy" id="1968276"/>
    <lineage>
        <taxon>Bacteria</taxon>
        <taxon>Pseudomonadati</taxon>
        <taxon>Bacteroidota</taxon>
        <taxon>Cytophagia</taxon>
        <taxon>Cytophagales</taxon>
        <taxon>Cytophagaceae</taxon>
        <taxon>Spirosoma</taxon>
    </lineage>
</organism>
<dbReference type="PROSITE" id="PS50088">
    <property type="entry name" value="ANK_REPEAT"/>
    <property type="match status" value="4"/>
</dbReference>
<dbReference type="EMBL" id="JAAFZH010000001">
    <property type="protein sequence ID" value="NDU93636.1"/>
    <property type="molecule type" value="Genomic_DNA"/>
</dbReference>
<feature type="repeat" description="ANK" evidence="3">
    <location>
        <begin position="1"/>
        <end position="31"/>
    </location>
</feature>
<dbReference type="RefSeq" id="WP_163941984.1">
    <property type="nucleotide sequence ID" value="NZ_JAAFZH010000001.1"/>
</dbReference>
<accession>A0A6L9KZF8</accession>
<reference evidence="4 5" key="1">
    <citation type="submission" date="2020-02" db="EMBL/GenBank/DDBJ databases">
        <title>Draft genome sequence of two Spirosoma agri KCTC 52727 and Spirosoma terrae KCTC 52035.</title>
        <authorList>
            <person name="Rojas J."/>
            <person name="Ambika Manirajan B."/>
            <person name="Suarez C."/>
            <person name="Ratering S."/>
            <person name="Schnell S."/>
        </authorList>
    </citation>
    <scope>NUCLEOTIDE SEQUENCE [LARGE SCALE GENOMIC DNA]</scope>
    <source>
        <strain evidence="4 5">KCTC 52035</strain>
    </source>
</reference>
<dbReference type="Pfam" id="PF12796">
    <property type="entry name" value="Ank_2"/>
    <property type="match status" value="2"/>
</dbReference>
<evidence type="ECO:0000256" key="1">
    <source>
        <dbReference type="ARBA" id="ARBA00022737"/>
    </source>
</evidence>
<dbReference type="GO" id="GO:0004842">
    <property type="term" value="F:ubiquitin-protein transferase activity"/>
    <property type="evidence" value="ECO:0007669"/>
    <property type="project" value="TreeGrafter"/>
</dbReference>
<dbReference type="Proteomes" id="UP000474175">
    <property type="component" value="Unassembled WGS sequence"/>
</dbReference>
<protein>
    <submittedName>
        <fullName evidence="4">Ankyrin repeat domain-containing protein</fullName>
    </submittedName>
</protein>
<keyword evidence="1" id="KW-0677">Repeat</keyword>
<keyword evidence="5" id="KW-1185">Reference proteome</keyword>
<keyword evidence="2 3" id="KW-0040">ANK repeat</keyword>
<comment type="caution">
    <text evidence="4">The sequence shown here is derived from an EMBL/GenBank/DDBJ whole genome shotgun (WGS) entry which is preliminary data.</text>
</comment>
<feature type="repeat" description="ANK" evidence="3">
    <location>
        <begin position="32"/>
        <end position="64"/>
    </location>
</feature>
<evidence type="ECO:0000313" key="5">
    <source>
        <dbReference type="Proteomes" id="UP000474175"/>
    </source>
</evidence>
<dbReference type="SUPFAM" id="SSF48403">
    <property type="entry name" value="Ankyrin repeat"/>
    <property type="match status" value="1"/>
</dbReference>
<dbReference type="PANTHER" id="PTHR24171">
    <property type="entry name" value="ANKYRIN REPEAT DOMAIN-CONTAINING PROTEIN 39-RELATED"/>
    <property type="match status" value="1"/>
</dbReference>
<name>A0A6L9KZF8_9BACT</name>
<feature type="repeat" description="ANK" evidence="3">
    <location>
        <begin position="66"/>
        <end position="98"/>
    </location>
</feature>